<dbReference type="AlphaFoldDB" id="A0A0F9PTM8"/>
<dbReference type="Pfam" id="PF13489">
    <property type="entry name" value="Methyltransf_23"/>
    <property type="match status" value="1"/>
</dbReference>
<dbReference type="PANTHER" id="PTHR43861:SF1">
    <property type="entry name" value="TRANS-ACONITATE 2-METHYLTRANSFERASE"/>
    <property type="match status" value="1"/>
</dbReference>
<evidence type="ECO:0000313" key="1">
    <source>
        <dbReference type="EMBL" id="KKN35005.1"/>
    </source>
</evidence>
<name>A0A0F9PTM8_9ZZZZ</name>
<dbReference type="Gene3D" id="3.40.50.150">
    <property type="entry name" value="Vaccinia Virus protein VP39"/>
    <property type="match status" value="1"/>
</dbReference>
<dbReference type="EMBL" id="LAZR01002069">
    <property type="protein sequence ID" value="KKN35005.1"/>
    <property type="molecule type" value="Genomic_DNA"/>
</dbReference>
<dbReference type="InterPro" id="IPR029063">
    <property type="entry name" value="SAM-dependent_MTases_sf"/>
</dbReference>
<gene>
    <name evidence="1" type="ORF">LCGC14_0787950</name>
</gene>
<dbReference type="CDD" id="cd02440">
    <property type="entry name" value="AdoMet_MTases"/>
    <property type="match status" value="1"/>
</dbReference>
<dbReference type="SUPFAM" id="SSF53335">
    <property type="entry name" value="S-adenosyl-L-methionine-dependent methyltransferases"/>
    <property type="match status" value="1"/>
</dbReference>
<comment type="caution">
    <text evidence="1">The sequence shown here is derived from an EMBL/GenBank/DDBJ whole genome shotgun (WGS) entry which is preliminary data.</text>
</comment>
<protein>
    <recommendedName>
        <fullName evidence="2">Methyltransferase type 11 domain-containing protein</fullName>
    </recommendedName>
</protein>
<proteinExistence type="predicted"/>
<accession>A0A0F9PTM8</accession>
<organism evidence="1">
    <name type="scientific">marine sediment metagenome</name>
    <dbReference type="NCBI Taxonomy" id="412755"/>
    <lineage>
        <taxon>unclassified sequences</taxon>
        <taxon>metagenomes</taxon>
        <taxon>ecological metagenomes</taxon>
    </lineage>
</organism>
<sequence length="275" mass="31372">MIHNCDLCHSKDFTSLEVARPYIGDNEPPVVCMNCGFCYVRNRRSSGEVAKSWDDIWGEGYTSEWPAVKARLFYVAEWLDQTIGLKGKSLLEIGAGEGTFLEMVRDRGILEIVGIEPSKKNVERIRDKNLWCYEGTVETCKLKEKFDIVCLLWTLENCADCIGMLKCARKWLKPDGYLVVATGSRIQVPFKKALSAYFSKNPADMHCFRFSSATLHMAMVLAGVMERQCNNYLDSDCLVLIGQRDNEIPKQDYSPATCYTKEVLDFFQSWSEQFP</sequence>
<dbReference type="PANTHER" id="PTHR43861">
    <property type="entry name" value="TRANS-ACONITATE 2-METHYLTRANSFERASE-RELATED"/>
    <property type="match status" value="1"/>
</dbReference>
<reference evidence="1" key="1">
    <citation type="journal article" date="2015" name="Nature">
        <title>Complex archaea that bridge the gap between prokaryotes and eukaryotes.</title>
        <authorList>
            <person name="Spang A."/>
            <person name="Saw J.H."/>
            <person name="Jorgensen S.L."/>
            <person name="Zaremba-Niedzwiedzka K."/>
            <person name="Martijn J."/>
            <person name="Lind A.E."/>
            <person name="van Eijk R."/>
            <person name="Schleper C."/>
            <person name="Guy L."/>
            <person name="Ettema T.J."/>
        </authorList>
    </citation>
    <scope>NUCLEOTIDE SEQUENCE</scope>
</reference>
<evidence type="ECO:0008006" key="2">
    <source>
        <dbReference type="Google" id="ProtNLM"/>
    </source>
</evidence>